<dbReference type="UniPathway" id="UPA00253">
    <property type="reaction ID" value="UER00326"/>
</dbReference>
<feature type="domain" description="FAD-dependent oxidoreductase 2 FAD-binding" evidence="9">
    <location>
        <begin position="2"/>
        <end position="391"/>
    </location>
</feature>
<keyword evidence="6" id="KW-0662">Pyridine nucleotide biosynthesis</keyword>
<evidence type="ECO:0000256" key="3">
    <source>
        <dbReference type="ARBA" id="ARBA00008562"/>
    </source>
</evidence>
<dbReference type="InterPro" id="IPR005288">
    <property type="entry name" value="NadB"/>
</dbReference>
<dbReference type="Gene3D" id="1.20.58.100">
    <property type="entry name" value="Fumarate reductase/succinate dehydrogenase flavoprotein-like, C-terminal domain"/>
    <property type="match status" value="1"/>
</dbReference>
<dbReference type="GO" id="GO:0008734">
    <property type="term" value="F:L-aspartate oxidase activity"/>
    <property type="evidence" value="ECO:0007669"/>
    <property type="project" value="UniProtKB-EC"/>
</dbReference>
<accession>A0A075FPW0</accession>
<evidence type="ECO:0000313" key="10">
    <source>
        <dbReference type="EMBL" id="AIE93364.1"/>
    </source>
</evidence>
<dbReference type="PANTHER" id="PTHR42716:SF2">
    <property type="entry name" value="L-ASPARTATE OXIDASE, CHLOROPLASTIC"/>
    <property type="match status" value="1"/>
</dbReference>
<evidence type="ECO:0000256" key="4">
    <source>
        <dbReference type="ARBA" id="ARBA00012173"/>
    </source>
</evidence>
<comment type="cofactor">
    <cofactor evidence="1">
        <name>FAD</name>
        <dbReference type="ChEBI" id="CHEBI:57692"/>
    </cofactor>
</comment>
<sequence>MALVTKKRLSDSSTNWAQGGIAGVLDSTDADALEGHVRDTLSAGGGICDEAIVRLVVNEASARIDDLIQEGVKFDQTDDGEYDLAMEGGHEQRRILHTKDATGAEIERALIEGCRSSPDVTIHEDCLALDLILADRHSEKRGVVGLWCLNENGTVFTLPSRAVLLATGGAGQLWRQTTNPTVATGDGIAMAVRAGAAVRDMEFVQFHPTALALKGERPFLITEAVRGVGAVLMTENEVKAWRTARNSDPKVRPELFSFMREADPRGSLATRDVVARAADAEMKRSGRSHVMLVTEHLDGEMLAEKFPTIAKRIGAHNLVFGRNPIPVAPAAHYLVGGLAVNEWGEVWQRDLTADDPTFSTRNERAVAGLYAIGEAACTGLHGANRLASNSLLEAVVFSNRAGERVIEWLDGNGAEVGEDDTEAKFADGEKKLTLPDWRAEGLADLEEHAPLVHDRQQLRSTMSDDVGLVKSDWRLSRAERRLTLLEDEVDRIWQRCLPSNELVELRNMVLLGRLVIAASKSRKENVGLHYNIDN</sequence>
<evidence type="ECO:0000256" key="5">
    <source>
        <dbReference type="ARBA" id="ARBA00022630"/>
    </source>
</evidence>
<dbReference type="Gene3D" id="3.90.700.10">
    <property type="entry name" value="Succinate dehydrogenase/fumarate reductase flavoprotein, catalytic domain"/>
    <property type="match status" value="1"/>
</dbReference>
<dbReference type="InterPro" id="IPR027477">
    <property type="entry name" value="Succ_DH/fumarate_Rdtase_cat_sf"/>
</dbReference>
<dbReference type="InterPro" id="IPR003953">
    <property type="entry name" value="FAD-dep_OxRdtase_2_FAD-bd"/>
</dbReference>
<name>A0A075FPW0_9EURY</name>
<proteinExistence type="inferred from homology"/>
<protein>
    <recommendedName>
        <fullName evidence="4">L-aspartate oxidase</fullName>
        <ecNumber evidence="4">1.4.3.16</ecNumber>
    </recommendedName>
</protein>
<dbReference type="EMBL" id="KF900392">
    <property type="protein sequence ID" value="AIE93364.1"/>
    <property type="molecule type" value="Genomic_DNA"/>
</dbReference>
<gene>
    <name evidence="10" type="primary">nadB</name>
</gene>
<dbReference type="PANTHER" id="PTHR42716">
    <property type="entry name" value="L-ASPARTATE OXIDASE"/>
    <property type="match status" value="1"/>
</dbReference>
<reference evidence="10" key="1">
    <citation type="journal article" date="2014" name="Genome Biol. Evol.">
        <title>Pangenome evidence for extensive interdomain horizontal transfer affecting lineage core and shell genes in uncultured planktonic thaumarchaeota and euryarchaeota.</title>
        <authorList>
            <person name="Deschamps P."/>
            <person name="Zivanovic Y."/>
            <person name="Moreira D."/>
            <person name="Rodriguez-Valera F."/>
            <person name="Lopez-Garcia P."/>
        </authorList>
    </citation>
    <scope>NUCLEOTIDE SEQUENCE</scope>
</reference>
<organism evidence="10">
    <name type="scientific">uncultured marine group II/III euryarchaeote AD1000_34_D01</name>
    <dbReference type="NCBI Taxonomy" id="1457757"/>
    <lineage>
        <taxon>Archaea</taxon>
        <taxon>Methanobacteriati</taxon>
        <taxon>Methanobacteriota</taxon>
        <taxon>environmental samples</taxon>
    </lineage>
</organism>
<dbReference type="Pfam" id="PF00890">
    <property type="entry name" value="FAD_binding_2"/>
    <property type="match status" value="1"/>
</dbReference>
<evidence type="ECO:0000256" key="6">
    <source>
        <dbReference type="ARBA" id="ARBA00022642"/>
    </source>
</evidence>
<dbReference type="AlphaFoldDB" id="A0A075FPW0"/>
<evidence type="ECO:0000256" key="2">
    <source>
        <dbReference type="ARBA" id="ARBA00004950"/>
    </source>
</evidence>
<dbReference type="SUPFAM" id="SSF51905">
    <property type="entry name" value="FAD/NAD(P)-binding domain"/>
    <property type="match status" value="1"/>
</dbReference>
<evidence type="ECO:0000256" key="7">
    <source>
        <dbReference type="ARBA" id="ARBA00022827"/>
    </source>
</evidence>
<evidence type="ECO:0000259" key="9">
    <source>
        <dbReference type="Pfam" id="PF00890"/>
    </source>
</evidence>
<keyword evidence="8 10" id="KW-0560">Oxidoreductase</keyword>
<dbReference type="EC" id="1.4.3.16" evidence="4"/>
<comment type="pathway">
    <text evidence="2">Cofactor biosynthesis; NAD(+) biosynthesis; iminoaspartate from L-aspartate (oxidase route): step 1/1.</text>
</comment>
<dbReference type="SUPFAM" id="SSF46977">
    <property type="entry name" value="Succinate dehydrogenase/fumarate reductase flavoprotein C-terminal domain"/>
    <property type="match status" value="1"/>
</dbReference>
<keyword evidence="5" id="KW-0285">Flavoprotein</keyword>
<dbReference type="GO" id="GO:0034628">
    <property type="term" value="P:'de novo' NAD+ biosynthetic process from L-aspartate"/>
    <property type="evidence" value="ECO:0007669"/>
    <property type="project" value="TreeGrafter"/>
</dbReference>
<dbReference type="InterPro" id="IPR036188">
    <property type="entry name" value="FAD/NAD-bd_sf"/>
</dbReference>
<keyword evidence="7" id="KW-0274">FAD</keyword>
<evidence type="ECO:0000256" key="1">
    <source>
        <dbReference type="ARBA" id="ARBA00001974"/>
    </source>
</evidence>
<evidence type="ECO:0000256" key="8">
    <source>
        <dbReference type="ARBA" id="ARBA00023002"/>
    </source>
</evidence>
<dbReference type="SUPFAM" id="SSF56425">
    <property type="entry name" value="Succinate dehydrogenase/fumarate reductase flavoprotein, catalytic domain"/>
    <property type="match status" value="1"/>
</dbReference>
<dbReference type="Gene3D" id="3.50.50.60">
    <property type="entry name" value="FAD/NAD(P)-binding domain"/>
    <property type="match status" value="1"/>
</dbReference>
<comment type="similarity">
    <text evidence="3">Belongs to the FAD-dependent oxidoreductase 2 family. NadB subfamily.</text>
</comment>
<dbReference type="InterPro" id="IPR037099">
    <property type="entry name" value="Fum_R/Succ_DH_flav-like_C_sf"/>
</dbReference>